<evidence type="ECO:0000313" key="5">
    <source>
        <dbReference type="Proteomes" id="UP000094819"/>
    </source>
</evidence>
<keyword evidence="2" id="KW-0479">Metal-binding</keyword>
<dbReference type="Proteomes" id="UP000094819">
    <property type="component" value="Unassembled WGS sequence"/>
</dbReference>
<comment type="caution">
    <text evidence="4">The sequence shown here is derived from an EMBL/GenBank/DDBJ whole genome shotgun (WGS) entry which is preliminary data.</text>
</comment>
<dbReference type="Pfam" id="PF13359">
    <property type="entry name" value="DDE_Tnp_4"/>
    <property type="match status" value="1"/>
</dbReference>
<name>A0A1E3J512_9TREE</name>
<evidence type="ECO:0000313" key="4">
    <source>
        <dbReference type="EMBL" id="ODN95927.1"/>
    </source>
</evidence>
<evidence type="ECO:0000256" key="1">
    <source>
        <dbReference type="ARBA" id="ARBA00001968"/>
    </source>
</evidence>
<evidence type="ECO:0000259" key="3">
    <source>
        <dbReference type="Pfam" id="PF13359"/>
    </source>
</evidence>
<gene>
    <name evidence="4" type="ORF">L198_04546</name>
</gene>
<keyword evidence="5" id="KW-1185">Reference proteome</keyword>
<proteinExistence type="predicted"/>
<feature type="domain" description="DDE Tnp4" evidence="3">
    <location>
        <begin position="4"/>
        <end position="93"/>
    </location>
</feature>
<reference evidence="4 5" key="1">
    <citation type="submission" date="2016-06" db="EMBL/GenBank/DDBJ databases">
        <title>Evolution of pathogenesis and genome organization in the Tremellales.</title>
        <authorList>
            <person name="Cuomo C."/>
            <person name="Litvintseva A."/>
            <person name="Heitman J."/>
            <person name="Chen Y."/>
            <person name="Sun S."/>
            <person name="Springer D."/>
            <person name="Dromer F."/>
            <person name="Young S."/>
            <person name="Zeng Q."/>
            <person name="Chapman S."/>
            <person name="Gujja S."/>
            <person name="Saif S."/>
            <person name="Birren B."/>
        </authorList>
    </citation>
    <scope>NUCLEOTIDE SEQUENCE [LARGE SCALE GENOMIC DNA]</scope>
    <source>
        <strain evidence="4 5">CBS 7118</strain>
    </source>
</reference>
<dbReference type="EMBL" id="AWGH01000012">
    <property type="protein sequence ID" value="ODN95927.1"/>
    <property type="molecule type" value="Genomic_DNA"/>
</dbReference>
<organism evidence="4 5">
    <name type="scientific">Cryptococcus wingfieldii CBS 7118</name>
    <dbReference type="NCBI Taxonomy" id="1295528"/>
    <lineage>
        <taxon>Eukaryota</taxon>
        <taxon>Fungi</taxon>
        <taxon>Dikarya</taxon>
        <taxon>Basidiomycota</taxon>
        <taxon>Agaricomycotina</taxon>
        <taxon>Tremellomycetes</taxon>
        <taxon>Tremellales</taxon>
        <taxon>Cryptococcaceae</taxon>
        <taxon>Cryptococcus</taxon>
    </lineage>
</organism>
<dbReference type="RefSeq" id="XP_019031592.1">
    <property type="nucleotide sequence ID" value="XM_019176664.1"/>
</dbReference>
<protein>
    <recommendedName>
        <fullName evidence="3">DDE Tnp4 domain-containing protein</fullName>
    </recommendedName>
</protein>
<sequence length="230" mass="25998">MLSSGEYVLADADFQTSTHVLALFEREETDKQITGRNAYFNHIAIPTRTIPEQALDILSSRWRILKHARVSTRVDTDDDFMNLVVDACIVLHNMLLDTGDIYVVIDTDSDSVSRPSWDAAGKGLEKGITTCGKHSEYDMGDAINKNDAEAEALYDRALEAHRESLPKRREESRYPQGRGYKRELILPETYDPKRYKVPEGTPDSSRRHQHLISEMVLNEASGFDAKGLVI</sequence>
<dbReference type="GO" id="GO:0046872">
    <property type="term" value="F:metal ion binding"/>
    <property type="evidence" value="ECO:0007669"/>
    <property type="project" value="UniProtKB-KW"/>
</dbReference>
<dbReference type="GeneID" id="30193759"/>
<dbReference type="InterPro" id="IPR027806">
    <property type="entry name" value="HARBI1_dom"/>
</dbReference>
<accession>A0A1E3J512</accession>
<dbReference type="AlphaFoldDB" id="A0A1E3J512"/>
<evidence type="ECO:0000256" key="2">
    <source>
        <dbReference type="ARBA" id="ARBA00022723"/>
    </source>
</evidence>
<comment type="cofactor">
    <cofactor evidence="1">
        <name>a divalent metal cation</name>
        <dbReference type="ChEBI" id="CHEBI:60240"/>
    </cofactor>
</comment>
<dbReference type="OrthoDB" id="2575743at2759"/>